<evidence type="ECO:0000313" key="3">
    <source>
        <dbReference type="Proteomes" id="UP001596500"/>
    </source>
</evidence>
<dbReference type="EMBL" id="JBHTBW010000006">
    <property type="protein sequence ID" value="MFC7439931.1"/>
    <property type="molecule type" value="Genomic_DNA"/>
</dbReference>
<organism evidence="2 3">
    <name type="scientific">Laceyella putida</name>
    <dbReference type="NCBI Taxonomy" id="110101"/>
    <lineage>
        <taxon>Bacteria</taxon>
        <taxon>Bacillati</taxon>
        <taxon>Bacillota</taxon>
        <taxon>Bacilli</taxon>
        <taxon>Bacillales</taxon>
        <taxon>Thermoactinomycetaceae</taxon>
        <taxon>Laceyella</taxon>
    </lineage>
</organism>
<keyword evidence="3" id="KW-1185">Reference proteome</keyword>
<keyword evidence="1" id="KW-0472">Membrane</keyword>
<dbReference type="RefSeq" id="WP_379863132.1">
    <property type="nucleotide sequence ID" value="NZ_JBHTBW010000006.1"/>
</dbReference>
<name>A0ABW2RG53_9BACL</name>
<keyword evidence="1" id="KW-0812">Transmembrane</keyword>
<dbReference type="Proteomes" id="UP001596500">
    <property type="component" value="Unassembled WGS sequence"/>
</dbReference>
<evidence type="ECO:0000256" key="1">
    <source>
        <dbReference type="SAM" id="Phobius"/>
    </source>
</evidence>
<proteinExistence type="predicted"/>
<accession>A0ABW2RG53</accession>
<gene>
    <name evidence="2" type="ORF">ACFQNG_01975</name>
</gene>
<protein>
    <submittedName>
        <fullName evidence="2">Uncharacterized protein</fullName>
    </submittedName>
</protein>
<sequence length="197" mass="22761">MEPWYLNWNMWGAIGQWAGAIATVAAVWVALKQTREAREAIRPSLELVWTLIEEDKEYLVVRAVNQKPISIYVMNVHSLIIYENEHGSIRMPLPQSFIESDIPQSLPPGNFLICKISLTDLVLMIKDYGLTDKSGFYLRVIFRDSLYTPYTLNLLGQWFDDGEYVGMRVWEQVGRIKGYKAENADNVIKVIKEEMRS</sequence>
<reference evidence="3" key="1">
    <citation type="journal article" date="2019" name="Int. J. Syst. Evol. Microbiol.">
        <title>The Global Catalogue of Microorganisms (GCM) 10K type strain sequencing project: providing services to taxonomists for standard genome sequencing and annotation.</title>
        <authorList>
            <consortium name="The Broad Institute Genomics Platform"/>
            <consortium name="The Broad Institute Genome Sequencing Center for Infectious Disease"/>
            <person name="Wu L."/>
            <person name="Ma J."/>
        </authorList>
    </citation>
    <scope>NUCLEOTIDE SEQUENCE [LARGE SCALE GENOMIC DNA]</scope>
    <source>
        <strain evidence="3">CGMCC 1.12942</strain>
    </source>
</reference>
<feature type="transmembrane region" description="Helical" evidence="1">
    <location>
        <begin position="12"/>
        <end position="31"/>
    </location>
</feature>
<evidence type="ECO:0000313" key="2">
    <source>
        <dbReference type="EMBL" id="MFC7439931.1"/>
    </source>
</evidence>
<keyword evidence="1" id="KW-1133">Transmembrane helix</keyword>
<comment type="caution">
    <text evidence="2">The sequence shown here is derived from an EMBL/GenBank/DDBJ whole genome shotgun (WGS) entry which is preliminary data.</text>
</comment>